<keyword evidence="6" id="KW-0256">Endoplasmic reticulum</keyword>
<comment type="caution">
    <text evidence="12">The sequence shown here is derived from an EMBL/GenBank/DDBJ whole genome shotgun (WGS) entry which is preliminary data.</text>
</comment>
<evidence type="ECO:0000256" key="7">
    <source>
        <dbReference type="ARBA" id="ARBA00022989"/>
    </source>
</evidence>
<dbReference type="GO" id="GO:0006506">
    <property type="term" value="P:GPI anchor biosynthetic process"/>
    <property type="evidence" value="ECO:0007669"/>
    <property type="project" value="UniProtKB-UniPathway"/>
</dbReference>
<dbReference type="Proteomes" id="UP000554482">
    <property type="component" value="Unassembled WGS sequence"/>
</dbReference>
<dbReference type="PANTHER" id="PTHR21072:SF13">
    <property type="entry name" value="GPI TRANSAMIDASE COMPONENT PIG-S"/>
    <property type="match status" value="1"/>
</dbReference>
<keyword evidence="4" id="KW-0337">GPI-anchor biosynthesis</keyword>
<comment type="similarity">
    <text evidence="3">Belongs to the PIGS family.</text>
</comment>
<comment type="pathway">
    <text evidence="2">Glycolipid biosynthesis; glycosylphosphatidylinositol-anchor biosynthesis.</text>
</comment>
<evidence type="ECO:0000256" key="4">
    <source>
        <dbReference type="ARBA" id="ARBA00022502"/>
    </source>
</evidence>
<comment type="subcellular location">
    <subcellularLocation>
        <location evidence="1">Endoplasmic reticulum membrane</location>
        <topology evidence="1">Multi-pass membrane protein</topology>
    </subcellularLocation>
</comment>
<evidence type="ECO:0000313" key="13">
    <source>
        <dbReference type="Proteomes" id="UP000554482"/>
    </source>
</evidence>
<evidence type="ECO:0000256" key="2">
    <source>
        <dbReference type="ARBA" id="ARBA00004687"/>
    </source>
</evidence>
<dbReference type="OrthoDB" id="28748at2759"/>
<feature type="transmembrane region" description="Helical" evidence="11">
    <location>
        <begin position="50"/>
        <end position="68"/>
    </location>
</feature>
<keyword evidence="5 11" id="KW-0812">Transmembrane</keyword>
<sequence>MAESSETLESKESLISKEPESNTIASEMSEKEDEFDPKTMRKTKPGIKRLTLIVAVLFSFIAGLPFLLKSIEIYRSPLPFREIDTLTKSFESSTLNIPCRFQVVYLGFSLQESEDHQSYVEKQGFMISDQMRKLIGNDTVCGGCGNNYTVSVTMESGADCVRNSNFGTACLWQCGSVDSSRLKDDDEASDELLNSALHGVDGCSDLGGKVYTVMVINKDEETRTVVGKHRHAWIAGKVTEMDAVPMIANVFVKFFMNGGKEGGLVQGEFMPVGADGKVVLSFSLLNADPQDWIYDWDFKKLSTIFVAPVVEALEAVANISIESQVLYHTPKSSFSFWDEKLSSFVFSTKDLPFFVNSNEWHLDTSIAAGGRSKILHFVVYIPSAGECPLVLQLPNEKISMTNGFISPMWGGVIVWNPSNCLRDSNSRHPVRHTLSPQDLQKVFEVFIGQLRQLFGLHSDNHFTAPSGVSSFLTSERGFAEWELDALSRYYTCSNLISCVTTLGSLSKLVQSLPRMIIKDEIGKQVKVSLEAARLAQYNASLGVYDSSTVSSRQARALAEDAFFHPSIMSISYYSFEHCFAIYTPFFLPVSLHILFAAIKEVKRYKQERTKYFAWKAKVKLKS</sequence>
<evidence type="ECO:0000256" key="8">
    <source>
        <dbReference type="ARBA" id="ARBA00023136"/>
    </source>
</evidence>
<keyword evidence="7 11" id="KW-1133">Transmembrane helix</keyword>
<keyword evidence="8 11" id="KW-0472">Membrane</keyword>
<gene>
    <name evidence="12" type="ORF">FRX31_007278</name>
</gene>
<dbReference type="EMBL" id="JABWDY010007206">
    <property type="protein sequence ID" value="KAF5203140.1"/>
    <property type="molecule type" value="Genomic_DNA"/>
</dbReference>
<protein>
    <submittedName>
        <fullName evidence="12">Gpi transamidase component pig-s</fullName>
    </submittedName>
</protein>
<dbReference type="PANTHER" id="PTHR21072">
    <property type="entry name" value="GPI TRANSAMIDASE COMPONENT PIG-S"/>
    <property type="match status" value="1"/>
</dbReference>
<feature type="compositionally biased region" description="Basic and acidic residues" evidence="10">
    <location>
        <begin position="8"/>
        <end position="20"/>
    </location>
</feature>
<evidence type="ECO:0000256" key="10">
    <source>
        <dbReference type="SAM" id="MobiDB-lite"/>
    </source>
</evidence>
<dbReference type="UniPathway" id="UPA00196"/>
<name>A0A7J6X3F1_THATH</name>
<keyword evidence="9" id="KW-0325">Glycoprotein</keyword>
<reference evidence="12 13" key="1">
    <citation type="submission" date="2020-06" db="EMBL/GenBank/DDBJ databases">
        <title>Transcriptomic and genomic resources for Thalictrum thalictroides and T. hernandezii: Facilitating candidate gene discovery in an emerging model plant lineage.</title>
        <authorList>
            <person name="Arias T."/>
            <person name="Riano-Pachon D.M."/>
            <person name="Di Stilio V.S."/>
        </authorList>
    </citation>
    <scope>NUCLEOTIDE SEQUENCE [LARGE SCALE GENOMIC DNA]</scope>
    <source>
        <strain evidence="13">cv. WT478/WT964</strain>
        <tissue evidence="12">Leaves</tissue>
    </source>
</reference>
<keyword evidence="13" id="KW-1185">Reference proteome</keyword>
<evidence type="ECO:0000256" key="3">
    <source>
        <dbReference type="ARBA" id="ARBA00005316"/>
    </source>
</evidence>
<proteinExistence type="inferred from homology"/>
<evidence type="ECO:0000256" key="1">
    <source>
        <dbReference type="ARBA" id="ARBA00004477"/>
    </source>
</evidence>
<accession>A0A7J6X3F1</accession>
<evidence type="ECO:0000256" key="6">
    <source>
        <dbReference type="ARBA" id="ARBA00022824"/>
    </source>
</evidence>
<feature type="region of interest" description="Disordered" evidence="10">
    <location>
        <begin position="1"/>
        <end position="40"/>
    </location>
</feature>
<evidence type="ECO:0000256" key="5">
    <source>
        <dbReference type="ARBA" id="ARBA00022692"/>
    </source>
</evidence>
<dbReference type="GO" id="GO:0042765">
    <property type="term" value="C:GPI-anchor transamidase complex"/>
    <property type="evidence" value="ECO:0007669"/>
    <property type="project" value="InterPro"/>
</dbReference>
<feature type="transmembrane region" description="Helical" evidence="11">
    <location>
        <begin position="579"/>
        <end position="598"/>
    </location>
</feature>
<evidence type="ECO:0000313" key="12">
    <source>
        <dbReference type="EMBL" id="KAF5203140.1"/>
    </source>
</evidence>
<dbReference type="GO" id="GO:0016255">
    <property type="term" value="P:attachment of GPI anchor to protein"/>
    <property type="evidence" value="ECO:0007669"/>
    <property type="project" value="InterPro"/>
</dbReference>
<dbReference type="InterPro" id="IPR019540">
    <property type="entry name" value="PtdIno-glycan_biosynth_class_S"/>
</dbReference>
<dbReference type="Pfam" id="PF10510">
    <property type="entry name" value="PIG-S"/>
    <property type="match status" value="1"/>
</dbReference>
<organism evidence="12 13">
    <name type="scientific">Thalictrum thalictroides</name>
    <name type="common">Rue-anemone</name>
    <name type="synonym">Anemone thalictroides</name>
    <dbReference type="NCBI Taxonomy" id="46969"/>
    <lineage>
        <taxon>Eukaryota</taxon>
        <taxon>Viridiplantae</taxon>
        <taxon>Streptophyta</taxon>
        <taxon>Embryophyta</taxon>
        <taxon>Tracheophyta</taxon>
        <taxon>Spermatophyta</taxon>
        <taxon>Magnoliopsida</taxon>
        <taxon>Ranunculales</taxon>
        <taxon>Ranunculaceae</taxon>
        <taxon>Thalictroideae</taxon>
        <taxon>Thalictrum</taxon>
    </lineage>
</organism>
<evidence type="ECO:0000256" key="11">
    <source>
        <dbReference type="SAM" id="Phobius"/>
    </source>
</evidence>
<dbReference type="AlphaFoldDB" id="A0A7J6X3F1"/>
<evidence type="ECO:0000256" key="9">
    <source>
        <dbReference type="ARBA" id="ARBA00023180"/>
    </source>
</evidence>